<evidence type="ECO:0000259" key="2">
    <source>
        <dbReference type="Pfam" id="PF00085"/>
    </source>
</evidence>
<gene>
    <name evidence="3" type="ORF">KUTeg_004591</name>
</gene>
<dbReference type="Proteomes" id="UP001217089">
    <property type="component" value="Unassembled WGS sequence"/>
</dbReference>
<comment type="similarity">
    <text evidence="1">Belongs to the thioredoxin family.</text>
</comment>
<proteinExistence type="inferred from homology"/>
<dbReference type="InterPro" id="IPR017937">
    <property type="entry name" value="Thioredoxin_CS"/>
</dbReference>
<dbReference type="SUPFAM" id="SSF52833">
    <property type="entry name" value="Thioredoxin-like"/>
    <property type="match status" value="1"/>
</dbReference>
<evidence type="ECO:0000313" key="4">
    <source>
        <dbReference type="Proteomes" id="UP001217089"/>
    </source>
</evidence>
<feature type="domain" description="Thioredoxin" evidence="2">
    <location>
        <begin position="76"/>
        <end position="111"/>
    </location>
</feature>
<dbReference type="InterPro" id="IPR036249">
    <property type="entry name" value="Thioredoxin-like_sf"/>
</dbReference>
<protein>
    <recommendedName>
        <fullName evidence="2">Thioredoxin domain-containing protein</fullName>
    </recommendedName>
</protein>
<evidence type="ECO:0000313" key="3">
    <source>
        <dbReference type="EMBL" id="KAJ8319500.1"/>
    </source>
</evidence>
<keyword evidence="4" id="KW-1185">Reference proteome</keyword>
<dbReference type="CDD" id="cd02947">
    <property type="entry name" value="TRX_family"/>
    <property type="match status" value="1"/>
</dbReference>
<accession>A0ABQ9FUV1</accession>
<dbReference type="PANTHER" id="PTHR43601">
    <property type="entry name" value="THIOREDOXIN, MITOCHONDRIAL"/>
    <property type="match status" value="1"/>
</dbReference>
<sequence length="141" mass="16223">MYICFYKRHKMSSRLFRIVRASRQGALTLHRSICLNRTVSTKILQNKQFPLKTNYSYSQIRGMCKSANEFESFNVQDAADFEKRVLESSVPVVVDFHASWCGPCKILVPTVLGVKNGKIQDRFVGLKEDDLLNTFVEKLIN</sequence>
<dbReference type="PROSITE" id="PS00194">
    <property type="entry name" value="THIOREDOXIN_1"/>
    <property type="match status" value="1"/>
</dbReference>
<dbReference type="Gene3D" id="3.40.30.10">
    <property type="entry name" value="Glutaredoxin"/>
    <property type="match status" value="1"/>
</dbReference>
<dbReference type="PANTHER" id="PTHR43601:SF3">
    <property type="entry name" value="THIOREDOXIN, MITOCHONDRIAL"/>
    <property type="match status" value="1"/>
</dbReference>
<name>A0ABQ9FUV1_TEGGR</name>
<organism evidence="3 4">
    <name type="scientific">Tegillarca granosa</name>
    <name type="common">Malaysian cockle</name>
    <name type="synonym">Anadara granosa</name>
    <dbReference type="NCBI Taxonomy" id="220873"/>
    <lineage>
        <taxon>Eukaryota</taxon>
        <taxon>Metazoa</taxon>
        <taxon>Spiralia</taxon>
        <taxon>Lophotrochozoa</taxon>
        <taxon>Mollusca</taxon>
        <taxon>Bivalvia</taxon>
        <taxon>Autobranchia</taxon>
        <taxon>Pteriomorphia</taxon>
        <taxon>Arcoida</taxon>
        <taxon>Arcoidea</taxon>
        <taxon>Arcidae</taxon>
        <taxon>Tegillarca</taxon>
    </lineage>
</organism>
<reference evidence="3 4" key="1">
    <citation type="submission" date="2022-12" db="EMBL/GenBank/DDBJ databases">
        <title>Chromosome-level genome of Tegillarca granosa.</title>
        <authorList>
            <person name="Kim J."/>
        </authorList>
    </citation>
    <scope>NUCLEOTIDE SEQUENCE [LARGE SCALE GENOMIC DNA]</scope>
    <source>
        <strain evidence="3">Teg-2019</strain>
        <tissue evidence="3">Adductor muscle</tissue>
    </source>
</reference>
<dbReference type="InterPro" id="IPR013766">
    <property type="entry name" value="Thioredoxin_domain"/>
</dbReference>
<dbReference type="EMBL" id="JARBDR010000214">
    <property type="protein sequence ID" value="KAJ8319500.1"/>
    <property type="molecule type" value="Genomic_DNA"/>
</dbReference>
<comment type="caution">
    <text evidence="3">The sequence shown here is derived from an EMBL/GenBank/DDBJ whole genome shotgun (WGS) entry which is preliminary data.</text>
</comment>
<evidence type="ECO:0000256" key="1">
    <source>
        <dbReference type="ARBA" id="ARBA00008987"/>
    </source>
</evidence>
<dbReference type="Pfam" id="PF00085">
    <property type="entry name" value="Thioredoxin"/>
    <property type="match status" value="1"/>
</dbReference>